<dbReference type="Gene3D" id="3.40.190.290">
    <property type="match status" value="1"/>
</dbReference>
<dbReference type="InterPro" id="IPR036390">
    <property type="entry name" value="WH_DNA-bd_sf"/>
</dbReference>
<keyword evidence="2" id="KW-0805">Transcription regulation</keyword>
<proteinExistence type="inferred from homology"/>
<dbReference type="PANTHER" id="PTHR30126:SF88">
    <property type="entry name" value="TRANSCRIPTIONAL REGULATOR-RELATED"/>
    <property type="match status" value="1"/>
</dbReference>
<keyword evidence="3" id="KW-0238">DNA-binding</keyword>
<evidence type="ECO:0000256" key="1">
    <source>
        <dbReference type="ARBA" id="ARBA00009437"/>
    </source>
</evidence>
<dbReference type="Gene3D" id="1.10.10.10">
    <property type="entry name" value="Winged helix-like DNA-binding domain superfamily/Winged helix DNA-binding domain"/>
    <property type="match status" value="1"/>
</dbReference>
<feature type="domain" description="HTH lysR-type" evidence="5">
    <location>
        <begin position="1"/>
        <end position="58"/>
    </location>
</feature>
<dbReference type="RefSeq" id="WP_272138451.1">
    <property type="nucleotide sequence ID" value="NZ_JAQLOI010000003.1"/>
</dbReference>
<dbReference type="Pfam" id="PF00126">
    <property type="entry name" value="HTH_1"/>
    <property type="match status" value="1"/>
</dbReference>
<comment type="caution">
    <text evidence="6">The sequence shown here is derived from an EMBL/GenBank/DDBJ whole genome shotgun (WGS) entry which is preliminary data.</text>
</comment>
<dbReference type="Proteomes" id="UP001210678">
    <property type="component" value="Unassembled WGS sequence"/>
</dbReference>
<evidence type="ECO:0000313" key="7">
    <source>
        <dbReference type="Proteomes" id="UP001210678"/>
    </source>
</evidence>
<evidence type="ECO:0000259" key="5">
    <source>
        <dbReference type="PROSITE" id="PS50931"/>
    </source>
</evidence>
<dbReference type="EMBL" id="JAQLOI010000003">
    <property type="protein sequence ID" value="MDB1125075.1"/>
    <property type="molecule type" value="Genomic_DNA"/>
</dbReference>
<comment type="similarity">
    <text evidence="1">Belongs to the LysR transcriptional regulatory family.</text>
</comment>
<evidence type="ECO:0000256" key="2">
    <source>
        <dbReference type="ARBA" id="ARBA00023015"/>
    </source>
</evidence>
<keyword evidence="7" id="KW-1185">Reference proteome</keyword>
<organism evidence="6 7">
    <name type="scientific">Vibrio algarum</name>
    <dbReference type="NCBI Taxonomy" id="3020714"/>
    <lineage>
        <taxon>Bacteria</taxon>
        <taxon>Pseudomonadati</taxon>
        <taxon>Pseudomonadota</taxon>
        <taxon>Gammaproteobacteria</taxon>
        <taxon>Vibrionales</taxon>
        <taxon>Vibrionaceae</taxon>
        <taxon>Vibrio</taxon>
    </lineage>
</organism>
<name>A0ABT4YU20_9VIBR</name>
<dbReference type="Pfam" id="PF03466">
    <property type="entry name" value="LysR_substrate"/>
    <property type="match status" value="1"/>
</dbReference>
<reference evidence="6 7" key="1">
    <citation type="submission" date="2023-01" db="EMBL/GenBank/DDBJ databases">
        <title>Vibrio sp. KJ40-1 sp.nov, isolated from marine algae.</title>
        <authorList>
            <person name="Butt M."/>
            <person name="Kim J.M.J."/>
            <person name="Jeon C.O.C."/>
        </authorList>
    </citation>
    <scope>NUCLEOTIDE SEQUENCE [LARGE SCALE GENOMIC DNA]</scope>
    <source>
        <strain evidence="6 7">KJ40-1</strain>
    </source>
</reference>
<dbReference type="InterPro" id="IPR005119">
    <property type="entry name" value="LysR_subst-bd"/>
</dbReference>
<protein>
    <submittedName>
        <fullName evidence="6">LysR family transcriptional regulator</fullName>
    </submittedName>
</protein>
<dbReference type="InterPro" id="IPR000847">
    <property type="entry name" value="LysR_HTH_N"/>
</dbReference>
<accession>A0ABT4YU20</accession>
<evidence type="ECO:0000313" key="6">
    <source>
        <dbReference type="EMBL" id="MDB1125075.1"/>
    </source>
</evidence>
<gene>
    <name evidence="6" type="ORF">PGX00_16070</name>
</gene>
<dbReference type="InterPro" id="IPR036388">
    <property type="entry name" value="WH-like_DNA-bd_sf"/>
</dbReference>
<dbReference type="PROSITE" id="PS50931">
    <property type="entry name" value="HTH_LYSR"/>
    <property type="match status" value="1"/>
</dbReference>
<sequence length="290" mass="32880">MKQEQLRMLIAVVETGTFSRAAERVYKSQAAISKAIKGLEEELEIQLFSRDSYRPELTSEGKILYRKALEVIDQFDQFEEVAKELSLGVEPELSIVVSALCPLPRILDIIKALSDKYPQTRINLSINTLGRVLEELKSGDADIAITPLEGTEPTLKSAYLYDIKMLIVASQEFKLSTFSKCSLEQLRSYNQIVVKNEHHHELDRSDDVLRTGRRWDVNSLFSKKEVILAGLGWGQLPEHLVTEELQEGHLIPLEVEGFSMQKAPRVHVVRKQQTILGPVAQELWSSIKLL</sequence>
<evidence type="ECO:0000256" key="4">
    <source>
        <dbReference type="ARBA" id="ARBA00023163"/>
    </source>
</evidence>
<dbReference type="SUPFAM" id="SSF46785">
    <property type="entry name" value="Winged helix' DNA-binding domain"/>
    <property type="match status" value="1"/>
</dbReference>
<dbReference type="SUPFAM" id="SSF53850">
    <property type="entry name" value="Periplasmic binding protein-like II"/>
    <property type="match status" value="1"/>
</dbReference>
<evidence type="ECO:0000256" key="3">
    <source>
        <dbReference type="ARBA" id="ARBA00023125"/>
    </source>
</evidence>
<dbReference type="PRINTS" id="PR00039">
    <property type="entry name" value="HTHLYSR"/>
</dbReference>
<keyword evidence="4" id="KW-0804">Transcription</keyword>
<dbReference type="CDD" id="cd05466">
    <property type="entry name" value="PBP2_LTTR_substrate"/>
    <property type="match status" value="1"/>
</dbReference>
<dbReference type="PANTHER" id="PTHR30126">
    <property type="entry name" value="HTH-TYPE TRANSCRIPTIONAL REGULATOR"/>
    <property type="match status" value="1"/>
</dbReference>